<gene>
    <name evidence="1" type="ORF">GcM1_246119</name>
</gene>
<sequence>MSSCSLALCGHQKGLEDDDGNDGYEITSMDVFGGDSGVGGWEESIVLCVAVLNTSLRH</sequence>
<dbReference type="EMBL" id="MCBS01024647">
    <property type="protein sequence ID" value="RKF72922.1"/>
    <property type="molecule type" value="Genomic_DNA"/>
</dbReference>
<protein>
    <submittedName>
        <fullName evidence="1">Uncharacterized protein</fullName>
    </submittedName>
</protein>
<evidence type="ECO:0000313" key="2">
    <source>
        <dbReference type="Proteomes" id="UP000285326"/>
    </source>
</evidence>
<dbReference type="AlphaFoldDB" id="A0A420IEK1"/>
<dbReference type="Proteomes" id="UP000285326">
    <property type="component" value="Unassembled WGS sequence"/>
</dbReference>
<comment type="caution">
    <text evidence="1">The sequence shown here is derived from an EMBL/GenBank/DDBJ whole genome shotgun (WGS) entry which is preliminary data.</text>
</comment>
<accession>A0A420IEK1</accession>
<proteinExistence type="predicted"/>
<organism evidence="1 2">
    <name type="scientific">Golovinomyces cichoracearum</name>
    <dbReference type="NCBI Taxonomy" id="62708"/>
    <lineage>
        <taxon>Eukaryota</taxon>
        <taxon>Fungi</taxon>
        <taxon>Dikarya</taxon>
        <taxon>Ascomycota</taxon>
        <taxon>Pezizomycotina</taxon>
        <taxon>Leotiomycetes</taxon>
        <taxon>Erysiphales</taxon>
        <taxon>Erysiphaceae</taxon>
        <taxon>Golovinomyces</taxon>
    </lineage>
</organism>
<evidence type="ECO:0000313" key="1">
    <source>
        <dbReference type="EMBL" id="RKF72922.1"/>
    </source>
</evidence>
<name>A0A420IEK1_9PEZI</name>
<reference evidence="1 2" key="1">
    <citation type="journal article" date="2018" name="BMC Genomics">
        <title>Comparative genome analyses reveal sequence features reflecting distinct modes of host-adaptation between dicot and monocot powdery mildew.</title>
        <authorList>
            <person name="Wu Y."/>
            <person name="Ma X."/>
            <person name="Pan Z."/>
            <person name="Kale S.D."/>
            <person name="Song Y."/>
            <person name="King H."/>
            <person name="Zhang Q."/>
            <person name="Presley C."/>
            <person name="Deng X."/>
            <person name="Wei C.I."/>
            <person name="Xiao S."/>
        </authorList>
    </citation>
    <scope>NUCLEOTIDE SEQUENCE [LARGE SCALE GENOMIC DNA]</scope>
    <source>
        <strain evidence="1">UMSG1</strain>
    </source>
</reference>